<dbReference type="RefSeq" id="WP_134483996.1">
    <property type="nucleotide sequence ID" value="NZ_LR216287.1"/>
</dbReference>
<organism evidence="1 2">
    <name type="scientific">Candidatus Nitrosocosmicus franklandianus</name>
    <dbReference type="NCBI Taxonomy" id="1798806"/>
    <lineage>
        <taxon>Archaea</taxon>
        <taxon>Nitrososphaerota</taxon>
        <taxon>Nitrososphaeria</taxon>
        <taxon>Nitrososphaerales</taxon>
        <taxon>Nitrososphaeraceae</taxon>
        <taxon>Candidatus Nitrosocosmicus</taxon>
    </lineage>
</organism>
<dbReference type="OrthoDB" id="11251at2157"/>
<protein>
    <recommendedName>
        <fullName evidence="3">Rubrerythrin diiron-binding domain-containing protein</fullName>
    </recommendedName>
</protein>
<keyword evidence="2" id="KW-1185">Reference proteome</keyword>
<evidence type="ECO:0000313" key="1">
    <source>
        <dbReference type="EMBL" id="VFJ13916.1"/>
    </source>
</evidence>
<name>A0A484IG20_9ARCH</name>
<dbReference type="GeneID" id="39420932"/>
<accession>A0A484IG20</accession>
<dbReference type="AlphaFoldDB" id="A0A484IG20"/>
<reference evidence="1 2" key="1">
    <citation type="submission" date="2019-02" db="EMBL/GenBank/DDBJ databases">
        <authorList>
            <person name="Lehtovirta-Morley E L."/>
        </authorList>
    </citation>
    <scope>NUCLEOTIDE SEQUENCE [LARGE SCALE GENOMIC DNA]</scope>
    <source>
        <strain evidence="1">NFRAN1</strain>
    </source>
</reference>
<dbReference type="Proteomes" id="UP000294299">
    <property type="component" value="Chromosome NFRAN"/>
</dbReference>
<gene>
    <name evidence="1" type="ORF">NFRAN_1594</name>
</gene>
<proteinExistence type="predicted"/>
<dbReference type="KEGG" id="nfn:NFRAN_1594"/>
<evidence type="ECO:0000313" key="2">
    <source>
        <dbReference type="Proteomes" id="UP000294299"/>
    </source>
</evidence>
<dbReference type="EMBL" id="LR216287">
    <property type="protein sequence ID" value="VFJ13916.1"/>
    <property type="molecule type" value="Genomic_DNA"/>
</dbReference>
<evidence type="ECO:0008006" key="3">
    <source>
        <dbReference type="Google" id="ProtNLM"/>
    </source>
</evidence>
<sequence length="81" mass="9404">MMNNSEITQIPNSTYNVLSALGREADFLYSTVDKYIQDAQSDGRQNLVDLWKEIKQDKQRHLSKLRECLEQEAKDEKLSGQ</sequence>